<comment type="similarity">
    <text evidence="1">Belongs to the acetyltransferase family.</text>
</comment>
<dbReference type="EMBL" id="VBPB01000056">
    <property type="protein sequence ID" value="TMQ73629.1"/>
    <property type="molecule type" value="Genomic_DNA"/>
</dbReference>
<keyword evidence="3" id="KW-0012">Acyltransferase</keyword>
<dbReference type="PANTHER" id="PTHR10545:SF29">
    <property type="entry name" value="GH14572P-RELATED"/>
    <property type="match status" value="1"/>
</dbReference>
<dbReference type="PANTHER" id="PTHR10545">
    <property type="entry name" value="DIAMINE N-ACETYLTRANSFERASE"/>
    <property type="match status" value="1"/>
</dbReference>
<dbReference type="CDD" id="cd04301">
    <property type="entry name" value="NAT_SF"/>
    <property type="match status" value="1"/>
</dbReference>
<sequence length="148" mass="16038">MVLALAAYERLSHEVKGSAERLGEDLFGARPRVECLVAEREGAVVGYALFYPTYSSFHTAPMLWLEDLFVEPAVRGAGVGRALLASLARLALERGCARVGWVVIDWNKPSIGFYEKAGARPAGEGWLQYGFGTEVLRALAATAEPPGR</sequence>
<evidence type="ECO:0000259" key="4">
    <source>
        <dbReference type="PROSITE" id="PS51186"/>
    </source>
</evidence>
<evidence type="ECO:0000313" key="5">
    <source>
        <dbReference type="EMBL" id="TMQ73629.1"/>
    </source>
</evidence>
<organism evidence="5 6">
    <name type="scientific">Eiseniibacteriota bacterium</name>
    <dbReference type="NCBI Taxonomy" id="2212470"/>
    <lineage>
        <taxon>Bacteria</taxon>
        <taxon>Candidatus Eiseniibacteriota</taxon>
    </lineage>
</organism>
<dbReference type="SUPFAM" id="SSF55729">
    <property type="entry name" value="Acyl-CoA N-acyltransferases (Nat)"/>
    <property type="match status" value="1"/>
</dbReference>
<dbReference type="InterPro" id="IPR051016">
    <property type="entry name" value="Diverse_Substrate_AcTransf"/>
</dbReference>
<gene>
    <name evidence="5" type="ORF">E6K81_03775</name>
</gene>
<reference evidence="5 6" key="1">
    <citation type="journal article" date="2019" name="Nat. Microbiol.">
        <title>Mediterranean grassland soil C-N compound turnover is dependent on rainfall and depth, and is mediated by genomically divergent microorganisms.</title>
        <authorList>
            <person name="Diamond S."/>
            <person name="Andeer P.F."/>
            <person name="Li Z."/>
            <person name="Crits-Christoph A."/>
            <person name="Burstein D."/>
            <person name="Anantharaman K."/>
            <person name="Lane K.R."/>
            <person name="Thomas B.C."/>
            <person name="Pan C."/>
            <person name="Northen T.R."/>
            <person name="Banfield J.F."/>
        </authorList>
    </citation>
    <scope>NUCLEOTIDE SEQUENCE [LARGE SCALE GENOMIC DNA]</scope>
    <source>
        <strain evidence="5">WS_11</strain>
    </source>
</reference>
<comment type="caution">
    <text evidence="5">The sequence shown here is derived from an EMBL/GenBank/DDBJ whole genome shotgun (WGS) entry which is preliminary data.</text>
</comment>
<dbReference type="Proteomes" id="UP000319771">
    <property type="component" value="Unassembled WGS sequence"/>
</dbReference>
<name>A0A538UD22_UNCEI</name>
<dbReference type="AlphaFoldDB" id="A0A538UD22"/>
<feature type="domain" description="N-acetyltransferase" evidence="4">
    <location>
        <begin position="1"/>
        <end position="142"/>
    </location>
</feature>
<evidence type="ECO:0000256" key="3">
    <source>
        <dbReference type="ARBA" id="ARBA00023315"/>
    </source>
</evidence>
<proteinExistence type="inferred from homology"/>
<dbReference type="PROSITE" id="PS51186">
    <property type="entry name" value="GNAT"/>
    <property type="match status" value="1"/>
</dbReference>
<dbReference type="InterPro" id="IPR000182">
    <property type="entry name" value="GNAT_dom"/>
</dbReference>
<dbReference type="FunFam" id="3.40.630.30:FF:000064">
    <property type="entry name" value="GNAT family acetyltransferase"/>
    <property type="match status" value="1"/>
</dbReference>
<accession>A0A538UD22</accession>
<dbReference type="Gene3D" id="3.40.630.30">
    <property type="match status" value="1"/>
</dbReference>
<evidence type="ECO:0000313" key="6">
    <source>
        <dbReference type="Proteomes" id="UP000319771"/>
    </source>
</evidence>
<protein>
    <submittedName>
        <fullName evidence="5">GNAT family N-acetyltransferase</fullName>
    </submittedName>
</protein>
<dbReference type="InterPro" id="IPR016181">
    <property type="entry name" value="Acyl_CoA_acyltransferase"/>
</dbReference>
<keyword evidence="2 5" id="KW-0808">Transferase</keyword>
<evidence type="ECO:0000256" key="2">
    <source>
        <dbReference type="ARBA" id="ARBA00022679"/>
    </source>
</evidence>
<dbReference type="Pfam" id="PF00583">
    <property type="entry name" value="Acetyltransf_1"/>
    <property type="match status" value="1"/>
</dbReference>
<dbReference type="GO" id="GO:0008080">
    <property type="term" value="F:N-acetyltransferase activity"/>
    <property type="evidence" value="ECO:0007669"/>
    <property type="project" value="UniProtKB-ARBA"/>
</dbReference>
<evidence type="ECO:0000256" key="1">
    <source>
        <dbReference type="ARBA" id="ARBA00008694"/>
    </source>
</evidence>